<dbReference type="PROSITE" id="PS50102">
    <property type="entry name" value="RRM"/>
    <property type="match status" value="1"/>
</dbReference>
<dbReference type="InterPro" id="IPR053316">
    <property type="entry name" value="Epigenetic_reg_gene_expr"/>
</dbReference>
<accession>A0AAV0S5Z2</accession>
<dbReference type="Pfam" id="PF00076">
    <property type="entry name" value="RRM_1"/>
    <property type="match status" value="1"/>
</dbReference>
<proteinExistence type="predicted"/>
<dbReference type="GO" id="GO:0003723">
    <property type="term" value="F:RNA binding"/>
    <property type="evidence" value="ECO:0007669"/>
    <property type="project" value="UniProtKB-UniRule"/>
</dbReference>
<sequence length="201" mass="23142">MESTNPEAEKYREFMEKVERTVYIDTLPPQANESVLKTGLDQFGDVKNISFIPNYMDPRNSMRCALVEMKDPNQAKNVIKTLTDSPFMIAGMPRPVRVLPAELEMFDDRPRKPGRKITFKWLEADHPDLKVAKDMKRAVVRHATEAALAHKQHLEEEEKLHKQQVEILKANYKKYEVVDGVISDGTAQRVAKRYGMRVADD</sequence>
<dbReference type="InterPro" id="IPR012677">
    <property type="entry name" value="Nucleotide-bd_a/b_plait_sf"/>
</dbReference>
<dbReference type="EMBL" id="CAMGYJ010000011">
    <property type="protein sequence ID" value="CAI0627910.1"/>
    <property type="molecule type" value="Genomic_DNA"/>
</dbReference>
<organism evidence="3 4">
    <name type="scientific">Linum tenue</name>
    <dbReference type="NCBI Taxonomy" id="586396"/>
    <lineage>
        <taxon>Eukaryota</taxon>
        <taxon>Viridiplantae</taxon>
        <taxon>Streptophyta</taxon>
        <taxon>Embryophyta</taxon>
        <taxon>Tracheophyta</taxon>
        <taxon>Spermatophyta</taxon>
        <taxon>Magnoliopsida</taxon>
        <taxon>eudicotyledons</taxon>
        <taxon>Gunneridae</taxon>
        <taxon>Pentapetalae</taxon>
        <taxon>rosids</taxon>
        <taxon>fabids</taxon>
        <taxon>Malpighiales</taxon>
        <taxon>Linaceae</taxon>
        <taxon>Linum</taxon>
    </lineage>
</organism>
<dbReference type="CDD" id="cd00590">
    <property type="entry name" value="RRM_SF"/>
    <property type="match status" value="1"/>
</dbReference>
<keyword evidence="4" id="KW-1185">Reference proteome</keyword>
<feature type="domain" description="RRM" evidence="2">
    <location>
        <begin position="20"/>
        <end position="103"/>
    </location>
</feature>
<dbReference type="Gene3D" id="3.30.70.330">
    <property type="match status" value="1"/>
</dbReference>
<evidence type="ECO:0000313" key="4">
    <source>
        <dbReference type="Proteomes" id="UP001154282"/>
    </source>
</evidence>
<dbReference type="Proteomes" id="UP001154282">
    <property type="component" value="Unassembled WGS sequence"/>
</dbReference>
<comment type="caution">
    <text evidence="3">The sequence shown here is derived from an EMBL/GenBank/DDBJ whole genome shotgun (WGS) entry which is preliminary data.</text>
</comment>
<evidence type="ECO:0000313" key="3">
    <source>
        <dbReference type="EMBL" id="CAI0627910.1"/>
    </source>
</evidence>
<name>A0AAV0S5Z2_9ROSI</name>
<dbReference type="PANTHER" id="PTHR36309">
    <property type="entry name" value="RNA-BINDING (RRM/RBD/RNP MOTIFS) FAMILY PROTEIN"/>
    <property type="match status" value="1"/>
</dbReference>
<dbReference type="InterPro" id="IPR035979">
    <property type="entry name" value="RBD_domain_sf"/>
</dbReference>
<keyword evidence="1" id="KW-0694">RNA-binding</keyword>
<dbReference type="AlphaFoldDB" id="A0AAV0S5Z2"/>
<gene>
    <name evidence="3" type="ORF">LITE_LOCUS51452</name>
</gene>
<evidence type="ECO:0000256" key="1">
    <source>
        <dbReference type="PROSITE-ProRule" id="PRU00176"/>
    </source>
</evidence>
<dbReference type="SUPFAM" id="SSF54928">
    <property type="entry name" value="RNA-binding domain, RBD"/>
    <property type="match status" value="1"/>
</dbReference>
<evidence type="ECO:0000259" key="2">
    <source>
        <dbReference type="PROSITE" id="PS50102"/>
    </source>
</evidence>
<dbReference type="SMART" id="SM00360">
    <property type="entry name" value="RRM"/>
    <property type="match status" value="1"/>
</dbReference>
<reference evidence="3" key="1">
    <citation type="submission" date="2022-08" db="EMBL/GenBank/DDBJ databases">
        <authorList>
            <person name="Gutierrez-Valencia J."/>
        </authorList>
    </citation>
    <scope>NUCLEOTIDE SEQUENCE</scope>
</reference>
<protein>
    <recommendedName>
        <fullName evidence="2">RRM domain-containing protein</fullName>
    </recommendedName>
</protein>
<dbReference type="InterPro" id="IPR000504">
    <property type="entry name" value="RRM_dom"/>
</dbReference>
<dbReference type="PANTHER" id="PTHR36309:SF1">
    <property type="entry name" value="RNA-BINDING (RRM_RBD_RNP MOTIFS) FAMILY PROTEIN"/>
    <property type="match status" value="1"/>
</dbReference>